<dbReference type="AlphaFoldDB" id="A0A9P5UBS8"/>
<comment type="caution">
    <text evidence="1">The sequence shown here is derived from an EMBL/GenBank/DDBJ whole genome shotgun (WGS) entry which is preliminary data.</text>
</comment>
<evidence type="ECO:0000313" key="1">
    <source>
        <dbReference type="EMBL" id="KAF9073399.1"/>
    </source>
</evidence>
<sequence length="130" mass="14111">MAPRKYLIPPPIPTETLNRLQRFMPTNIHQTVYGSQTFSFATSPLPQSNISLLPPLKPPHVSPVELATINTTSEVIPSWHLPDVPVAIVAIDVPVAIVTSVTSEADVPAAIVAIPGSYKYDCLSSKWTLE</sequence>
<organism evidence="1 2">
    <name type="scientific">Rhodocollybia butyracea</name>
    <dbReference type="NCBI Taxonomy" id="206335"/>
    <lineage>
        <taxon>Eukaryota</taxon>
        <taxon>Fungi</taxon>
        <taxon>Dikarya</taxon>
        <taxon>Basidiomycota</taxon>
        <taxon>Agaricomycotina</taxon>
        <taxon>Agaricomycetes</taxon>
        <taxon>Agaricomycetidae</taxon>
        <taxon>Agaricales</taxon>
        <taxon>Marasmiineae</taxon>
        <taxon>Omphalotaceae</taxon>
        <taxon>Rhodocollybia</taxon>
    </lineage>
</organism>
<evidence type="ECO:0000313" key="2">
    <source>
        <dbReference type="Proteomes" id="UP000772434"/>
    </source>
</evidence>
<keyword evidence="2" id="KW-1185">Reference proteome</keyword>
<protein>
    <submittedName>
        <fullName evidence="1">Uncharacterized protein</fullName>
    </submittedName>
</protein>
<dbReference type="Proteomes" id="UP000772434">
    <property type="component" value="Unassembled WGS sequence"/>
</dbReference>
<accession>A0A9P5UBS8</accession>
<dbReference type="EMBL" id="JADNRY010000018">
    <property type="protein sequence ID" value="KAF9073399.1"/>
    <property type="molecule type" value="Genomic_DNA"/>
</dbReference>
<reference evidence="1" key="1">
    <citation type="submission" date="2020-11" db="EMBL/GenBank/DDBJ databases">
        <authorList>
            <consortium name="DOE Joint Genome Institute"/>
            <person name="Ahrendt S."/>
            <person name="Riley R."/>
            <person name="Andreopoulos W."/>
            <person name="Labutti K."/>
            <person name="Pangilinan J."/>
            <person name="Ruiz-Duenas F.J."/>
            <person name="Barrasa J.M."/>
            <person name="Sanchez-Garcia M."/>
            <person name="Camarero S."/>
            <person name="Miyauchi S."/>
            <person name="Serrano A."/>
            <person name="Linde D."/>
            <person name="Babiker R."/>
            <person name="Drula E."/>
            <person name="Ayuso-Fernandez I."/>
            <person name="Pacheco R."/>
            <person name="Padilla G."/>
            <person name="Ferreira P."/>
            <person name="Barriuso J."/>
            <person name="Kellner H."/>
            <person name="Castanera R."/>
            <person name="Alfaro M."/>
            <person name="Ramirez L."/>
            <person name="Pisabarro A.G."/>
            <person name="Kuo A."/>
            <person name="Tritt A."/>
            <person name="Lipzen A."/>
            <person name="He G."/>
            <person name="Yan M."/>
            <person name="Ng V."/>
            <person name="Cullen D."/>
            <person name="Martin F."/>
            <person name="Rosso M.-N."/>
            <person name="Henrissat B."/>
            <person name="Hibbett D."/>
            <person name="Martinez A.T."/>
            <person name="Grigoriev I.V."/>
        </authorList>
    </citation>
    <scope>NUCLEOTIDE SEQUENCE</scope>
    <source>
        <strain evidence="1">AH 40177</strain>
    </source>
</reference>
<gene>
    <name evidence="1" type="ORF">BDP27DRAFT_1360323</name>
</gene>
<name>A0A9P5UBS8_9AGAR</name>
<proteinExistence type="predicted"/>